<reference evidence="2 3" key="2">
    <citation type="journal article" date="2016" name="ISME J.">
        <title>Characterization of the first cultured representative of Verrucomicrobia subdivision 5 indicates the proposal of a novel phylum.</title>
        <authorList>
            <person name="Spring S."/>
            <person name="Bunk B."/>
            <person name="Sproer C."/>
            <person name="Schumann P."/>
            <person name="Rohde M."/>
            <person name="Tindall B.J."/>
            <person name="Klenk H.P."/>
        </authorList>
    </citation>
    <scope>NUCLEOTIDE SEQUENCE [LARGE SCALE GENOMIC DNA]</scope>
    <source>
        <strain evidence="2 3">L21-Fru-AB</strain>
    </source>
</reference>
<keyword evidence="3" id="KW-1185">Reference proteome</keyword>
<protein>
    <submittedName>
        <fullName evidence="2">Uncharacterized protein</fullName>
    </submittedName>
</protein>
<dbReference type="EMBL" id="CP010904">
    <property type="protein sequence ID" value="AKJ65084.1"/>
    <property type="molecule type" value="Genomic_DNA"/>
</dbReference>
<accession>A0A0G3ELP5</accession>
<feature type="region of interest" description="Disordered" evidence="1">
    <location>
        <begin position="1"/>
        <end position="56"/>
    </location>
</feature>
<dbReference type="AlphaFoldDB" id="A0A0G3ELP5"/>
<evidence type="ECO:0000313" key="2">
    <source>
        <dbReference type="EMBL" id="AKJ65084.1"/>
    </source>
</evidence>
<organism evidence="2 3">
    <name type="scientific">Kiritimatiella glycovorans</name>
    <dbReference type="NCBI Taxonomy" id="1307763"/>
    <lineage>
        <taxon>Bacteria</taxon>
        <taxon>Pseudomonadati</taxon>
        <taxon>Kiritimatiellota</taxon>
        <taxon>Kiritimatiellia</taxon>
        <taxon>Kiritimatiellales</taxon>
        <taxon>Kiritimatiellaceae</taxon>
        <taxon>Kiritimatiella</taxon>
    </lineage>
</organism>
<dbReference type="KEGG" id="vbl:L21SP4_01847"/>
<evidence type="ECO:0000313" key="3">
    <source>
        <dbReference type="Proteomes" id="UP000035268"/>
    </source>
</evidence>
<evidence type="ECO:0000256" key="1">
    <source>
        <dbReference type="SAM" id="MobiDB-lite"/>
    </source>
</evidence>
<sequence>MTLPRYARGNGLRPRENAPLVKTAAFPTATKSPDCHDLPRYARGNGLRPRGNAPLVKTAAFPTATTSPDPPDCHEAREGRCHDFPDCHDLPRYARGNGLRPRGNAPLVKTAAFPTATKSPDPPDCHEAREGRCHDFPDCHDLPRYARGNGLRPRENAPLVKTAAFPTATKSPDCHDCHDFLDCHDPPTATIFHATLEATAFGLEETLRS</sequence>
<proteinExistence type="predicted"/>
<gene>
    <name evidence="2" type="ORF">L21SP4_01847</name>
</gene>
<reference evidence="3" key="1">
    <citation type="submission" date="2015-02" db="EMBL/GenBank/DDBJ databases">
        <title>Description and complete genome sequence of the first cultured representative of the subdivision 5 of the Verrucomicrobia phylum.</title>
        <authorList>
            <person name="Spring S."/>
            <person name="Bunk B."/>
            <person name="Sproer C."/>
            <person name="Klenk H.-P."/>
        </authorList>
    </citation>
    <scope>NUCLEOTIDE SEQUENCE [LARGE SCALE GENOMIC DNA]</scope>
    <source>
        <strain evidence="3">L21-Fru-AB</strain>
    </source>
</reference>
<dbReference type="Proteomes" id="UP000035268">
    <property type="component" value="Chromosome"/>
</dbReference>
<name>A0A0G3ELP5_9BACT</name>